<proteinExistence type="evidence at transcript level"/>
<organism evidence="1">
    <name type="scientific">Drosophila melanogaster</name>
    <name type="common">Fruit fly</name>
    <dbReference type="NCBI Taxonomy" id="7227"/>
    <lineage>
        <taxon>Eukaryota</taxon>
        <taxon>Metazoa</taxon>
        <taxon>Ecdysozoa</taxon>
        <taxon>Arthropoda</taxon>
        <taxon>Hexapoda</taxon>
        <taxon>Insecta</taxon>
        <taxon>Pterygota</taxon>
        <taxon>Neoptera</taxon>
        <taxon>Endopterygota</taxon>
        <taxon>Diptera</taxon>
        <taxon>Brachycera</taxon>
        <taxon>Muscomorpha</taxon>
        <taxon>Ephydroidea</taxon>
        <taxon>Drosophilidae</taxon>
        <taxon>Drosophila</taxon>
        <taxon>Sophophora</taxon>
    </lineage>
</organism>
<dbReference type="GO" id="GO:0001954">
    <property type="term" value="P:positive regulation of cell-matrix adhesion"/>
    <property type="evidence" value="ECO:0000315"/>
    <property type="project" value="FlyBase"/>
</dbReference>
<evidence type="ECO:0000313" key="1">
    <source>
        <dbReference type="EMBL" id="CAC18538.1"/>
    </source>
</evidence>
<name>Q9GP67_DROME</name>
<accession>Q9GP67</accession>
<dbReference type="AlphaFoldDB" id="Q9GP67"/>
<dbReference type="GO" id="GO:0005178">
    <property type="term" value="F:integrin binding"/>
    <property type="evidence" value="ECO:0000353"/>
    <property type="project" value="FlyBase"/>
</dbReference>
<dbReference type="GO" id="GO:0005509">
    <property type="term" value="F:calcium ion binding"/>
    <property type="evidence" value="ECO:0000250"/>
    <property type="project" value="FlyBase"/>
</dbReference>
<dbReference type="FlyBase" id="FBgn0011829">
    <property type="gene designation" value="Ret"/>
</dbReference>
<dbReference type="GO" id="GO:0004714">
    <property type="term" value="F:transmembrane receptor protein tyrosine kinase activity"/>
    <property type="evidence" value="ECO:0000250"/>
    <property type="project" value="FlyBase"/>
</dbReference>
<dbReference type="GO" id="GO:0030425">
    <property type="term" value="C:dendrite"/>
    <property type="evidence" value="ECO:0000314"/>
    <property type="project" value="FlyBase"/>
</dbReference>
<dbReference type="OrthoDB" id="3256376at2759"/>
<sequence>MESTTIVFVTLLTIITQRKHCAGKSLSLPQNICIVFHILLTCWLNL</sequence>
<gene>
    <name evidence="1 2" type="primary">Ret</name>
    <name evidence="2" type="ORF">CG14396</name>
</gene>
<dbReference type="AGR" id="FB:FBgn0011829"/>
<dbReference type="GO" id="GO:0005886">
    <property type="term" value="C:plasma membrane"/>
    <property type="evidence" value="ECO:0000314"/>
    <property type="project" value="FlyBase"/>
</dbReference>
<protein>
    <submittedName>
        <fullName evidence="1">Receptor tyrosine kinase</fullName>
    </submittedName>
</protein>
<dbReference type="GO" id="GO:0009986">
    <property type="term" value="C:cell surface"/>
    <property type="evidence" value="ECO:0000314"/>
    <property type="project" value="FlyBase"/>
</dbReference>
<dbReference type="GO" id="GO:0016358">
    <property type="term" value="P:dendrite development"/>
    <property type="evidence" value="ECO:0000315"/>
    <property type="project" value="FlyBase"/>
</dbReference>
<dbReference type="EMBL" id="AJ237969">
    <property type="protein sequence ID" value="CAC18538.1"/>
    <property type="molecule type" value="mRNA"/>
</dbReference>
<evidence type="ECO:0000313" key="2">
    <source>
        <dbReference type="FlyBase" id="FBgn0011829"/>
    </source>
</evidence>
<reference evidence="1" key="1">
    <citation type="journal article" date="2000" name="Mol. Gen. Genet.">
        <title>The Drosophila Ret gene is transcribed in multiple alternatively spliced forms.</title>
        <authorList>
            <person name="Huen D.S."/>
            <person name="Elsdon M."/>
            <person name="Ponder B.A."/>
        </authorList>
    </citation>
    <scope>NUCLEOTIDE SEQUENCE</scope>
    <source>
        <strain evidence="1">Canton S</strain>
    </source>
</reference>
<dbReference type="GO" id="GO:0007015">
    <property type="term" value="P:actin filament organization"/>
    <property type="evidence" value="ECO:0000315"/>
    <property type="project" value="FlyBase"/>
</dbReference>